<dbReference type="AlphaFoldDB" id="A0A9D9GYI0"/>
<dbReference type="EMBL" id="JADIMZ010000005">
    <property type="protein sequence ID" value="MBO8431735.1"/>
    <property type="molecule type" value="Genomic_DNA"/>
</dbReference>
<reference evidence="1" key="2">
    <citation type="journal article" date="2021" name="PeerJ">
        <title>Extensive microbial diversity within the chicken gut microbiome revealed by metagenomics and culture.</title>
        <authorList>
            <person name="Gilroy R."/>
            <person name="Ravi A."/>
            <person name="Getino M."/>
            <person name="Pursley I."/>
            <person name="Horton D.L."/>
            <person name="Alikhan N.F."/>
            <person name="Baker D."/>
            <person name="Gharbi K."/>
            <person name="Hall N."/>
            <person name="Watson M."/>
            <person name="Adriaenssens E.M."/>
            <person name="Foster-Nyarko E."/>
            <person name="Jarju S."/>
            <person name="Secka A."/>
            <person name="Antonio M."/>
            <person name="Oren A."/>
            <person name="Chaudhuri R.R."/>
            <person name="La Ragione R."/>
            <person name="Hildebrand F."/>
            <person name="Pallen M.J."/>
        </authorList>
    </citation>
    <scope>NUCLEOTIDE SEQUENCE</scope>
    <source>
        <strain evidence="1">2889</strain>
    </source>
</reference>
<evidence type="ECO:0000313" key="2">
    <source>
        <dbReference type="Proteomes" id="UP000823612"/>
    </source>
</evidence>
<reference evidence="1" key="1">
    <citation type="submission" date="2020-10" db="EMBL/GenBank/DDBJ databases">
        <authorList>
            <person name="Gilroy R."/>
        </authorList>
    </citation>
    <scope>NUCLEOTIDE SEQUENCE</scope>
    <source>
        <strain evidence="1">2889</strain>
    </source>
</reference>
<evidence type="ECO:0000313" key="1">
    <source>
        <dbReference type="EMBL" id="MBO8431735.1"/>
    </source>
</evidence>
<dbReference type="Proteomes" id="UP000823612">
    <property type="component" value="Unassembled WGS sequence"/>
</dbReference>
<gene>
    <name evidence="1" type="ORF">IAB08_00360</name>
</gene>
<sequence length="265" mass="31108">MTKKYVANSKLSSVFIIMANNSPAVYQLRNNPETSHLYNELQKEVERQLRQEFHDMNGFVDYLFSDPKVDILQKIGNEAGRKIEQMRLEEIRKEQERLNRIQAQEEYLRKIQSLIPVDRFPSIEIGYGSNKGYVNIINGTNTSVFFHLAYYHYGSQWEGWVCEGFALMPGERHSVKMRLNTSGYLNKYLYYYAESQDGRYVWSDDENHCFITLSSDCIPYRLPQAGQNEMLKNCSELDYVQSTCGFRERIADKERSYTIKITLSE</sequence>
<accession>A0A9D9GYI0</accession>
<proteinExistence type="predicted"/>
<name>A0A9D9GYI0_9BACT</name>
<organism evidence="1 2">
    <name type="scientific">Candidatus Pullibacteroides excrementavium</name>
    <dbReference type="NCBI Taxonomy" id="2840905"/>
    <lineage>
        <taxon>Bacteria</taxon>
        <taxon>Pseudomonadati</taxon>
        <taxon>Bacteroidota</taxon>
        <taxon>Bacteroidia</taxon>
        <taxon>Bacteroidales</taxon>
        <taxon>Candidatus Pullibacteroides</taxon>
    </lineage>
</organism>
<comment type="caution">
    <text evidence="1">The sequence shown here is derived from an EMBL/GenBank/DDBJ whole genome shotgun (WGS) entry which is preliminary data.</text>
</comment>
<protein>
    <submittedName>
        <fullName evidence="1">Uncharacterized protein</fullName>
    </submittedName>
</protein>